<dbReference type="AlphaFoldDB" id="A0AAW3EL35"/>
<keyword evidence="5" id="KW-1185">Reference proteome</keyword>
<proteinExistence type="predicted"/>
<evidence type="ECO:0000313" key="3">
    <source>
        <dbReference type="EMBL" id="KGA29594.1"/>
    </source>
</evidence>
<keyword evidence="1" id="KW-0812">Transmembrane</keyword>
<evidence type="ECO:0000313" key="2">
    <source>
        <dbReference type="EMBL" id="KFX09392.1"/>
    </source>
</evidence>
<feature type="transmembrane region" description="Helical" evidence="1">
    <location>
        <begin position="12"/>
        <end position="38"/>
    </location>
</feature>
<comment type="caution">
    <text evidence="2">The sequence shown here is derived from an EMBL/GenBank/DDBJ whole genome shotgun (WGS) entry which is preliminary data.</text>
</comment>
<sequence>MLAALYTGLGFLLRGVVVKFGIMFALFFVVQEFVPVLLSLVNVSPLPLIELFGQLPDAVWYFLNLFQVPTGITMMVSAIIARFIIRRIPIIG</sequence>
<organism evidence="2 4">
    <name type="scientific">Pectobacterium wasabiae</name>
    <dbReference type="NCBI Taxonomy" id="55208"/>
    <lineage>
        <taxon>Bacteria</taxon>
        <taxon>Pseudomonadati</taxon>
        <taxon>Pseudomonadota</taxon>
        <taxon>Gammaproteobacteria</taxon>
        <taxon>Enterobacterales</taxon>
        <taxon>Pectobacteriaceae</taxon>
        <taxon>Pectobacterium</taxon>
    </lineage>
</organism>
<name>A0AAW3EL35_9GAMM</name>
<reference evidence="4 5" key="1">
    <citation type="submission" date="2014-08" db="EMBL/GenBank/DDBJ databases">
        <title>Genome sequences of NCPPB Pectobacterium isolates.</title>
        <authorList>
            <person name="Glover R.H."/>
            <person name="Sapp M."/>
            <person name="Elphinstone J."/>
        </authorList>
    </citation>
    <scope>NUCLEOTIDE SEQUENCE [LARGE SCALE GENOMIC DNA]</scope>
    <source>
        <strain evidence="2 4">NCPPB 3701</strain>
        <strain evidence="3 5">NCPPB3702</strain>
    </source>
</reference>
<gene>
    <name evidence="2" type="ORF">JV38_00230</name>
    <name evidence="3" type="ORF">KU73_03960</name>
</gene>
<keyword evidence="1" id="KW-0472">Membrane</keyword>
<dbReference type="RefSeq" id="WP_005968548.1">
    <property type="nucleotide sequence ID" value="NZ_JQHP01000001.1"/>
</dbReference>
<dbReference type="Pfam" id="PF10734">
    <property type="entry name" value="DUF2523"/>
    <property type="match status" value="1"/>
</dbReference>
<keyword evidence="1" id="KW-1133">Transmembrane helix</keyword>
<dbReference type="EMBL" id="JQHP01000001">
    <property type="protein sequence ID" value="KFX09392.1"/>
    <property type="molecule type" value="Genomic_DNA"/>
</dbReference>
<feature type="transmembrane region" description="Helical" evidence="1">
    <location>
        <begin position="58"/>
        <end position="85"/>
    </location>
</feature>
<evidence type="ECO:0000313" key="4">
    <source>
        <dbReference type="Proteomes" id="UP000029257"/>
    </source>
</evidence>
<dbReference type="Proteomes" id="UP000029436">
    <property type="component" value="Unassembled WGS sequence"/>
</dbReference>
<accession>A0AAW3EL35</accession>
<evidence type="ECO:0000313" key="5">
    <source>
        <dbReference type="Proteomes" id="UP000029436"/>
    </source>
</evidence>
<evidence type="ECO:0000256" key="1">
    <source>
        <dbReference type="SAM" id="Phobius"/>
    </source>
</evidence>
<dbReference type="InterPro" id="IPR019670">
    <property type="entry name" value="DUF2523"/>
</dbReference>
<protein>
    <submittedName>
        <fullName evidence="2">Membrane protein</fullName>
    </submittedName>
</protein>
<dbReference type="EMBL" id="JQOH01000002">
    <property type="protein sequence ID" value="KGA29594.1"/>
    <property type="molecule type" value="Genomic_DNA"/>
</dbReference>
<dbReference type="Proteomes" id="UP000029257">
    <property type="component" value="Unassembled WGS sequence"/>
</dbReference>